<feature type="signal peptide" evidence="2">
    <location>
        <begin position="1"/>
        <end position="27"/>
    </location>
</feature>
<dbReference type="Pfam" id="PF00497">
    <property type="entry name" value="SBP_bac_3"/>
    <property type="match status" value="1"/>
</dbReference>
<protein>
    <submittedName>
        <fullName evidence="4">Sulfate starvation-induced protein 7</fullName>
    </submittedName>
</protein>
<dbReference type="SMART" id="SM00062">
    <property type="entry name" value="PBPb"/>
    <property type="match status" value="1"/>
</dbReference>
<gene>
    <name evidence="4" type="primary">fliY_2</name>
    <name evidence="4" type="ORF">LA5096_02977</name>
</gene>
<name>A0A0M7ACY7_9HYPH</name>
<dbReference type="PANTHER" id="PTHR35936:SF17">
    <property type="entry name" value="ARGININE-BINDING EXTRACELLULAR PROTEIN ARTP"/>
    <property type="match status" value="1"/>
</dbReference>
<dbReference type="SUPFAM" id="SSF53850">
    <property type="entry name" value="Periplasmic binding protein-like II"/>
    <property type="match status" value="1"/>
</dbReference>
<accession>A0A0M7ACY7</accession>
<feature type="chain" id="PRO_5009788012" evidence="2">
    <location>
        <begin position="28"/>
        <end position="284"/>
    </location>
</feature>
<dbReference type="Proteomes" id="UP000049983">
    <property type="component" value="Unassembled WGS sequence"/>
</dbReference>
<dbReference type="InterPro" id="IPR001638">
    <property type="entry name" value="Solute-binding_3/MltF_N"/>
</dbReference>
<sequence>MISSFKTTVASAIGGLILLSSAHSSLADELTDRINAGDPIRLGFATAIPWAYPGDNGEPLGFVNALTLVVLEEMGITNYETSVNEWSGLIPGLQADRYDIITGGMYILKSRCENINFTDPIGLFGDAMLVPAGNPQGIHNYQDVIKTGATLVTGAGFNTVEAAKKEGVPESQMMLVAGEVEILAAMNAGRADVAVQTFFGAKEHVEKSDGKYDVTDPADMPEWTQNWVGIGMRKSDPDFLAAFNEAMAKVIGGEKWMAATAPYGYTEFQLPGEDASTEYACANR</sequence>
<organism evidence="4 5">
    <name type="scientific">Roseibium album</name>
    <dbReference type="NCBI Taxonomy" id="311410"/>
    <lineage>
        <taxon>Bacteria</taxon>
        <taxon>Pseudomonadati</taxon>
        <taxon>Pseudomonadota</taxon>
        <taxon>Alphaproteobacteria</taxon>
        <taxon>Hyphomicrobiales</taxon>
        <taxon>Stappiaceae</taxon>
        <taxon>Roseibium</taxon>
    </lineage>
</organism>
<keyword evidence="5" id="KW-1185">Reference proteome</keyword>
<proteinExistence type="predicted"/>
<dbReference type="AlphaFoldDB" id="A0A0M7ACY7"/>
<evidence type="ECO:0000313" key="4">
    <source>
        <dbReference type="EMBL" id="CTQ71603.1"/>
    </source>
</evidence>
<dbReference type="PANTHER" id="PTHR35936">
    <property type="entry name" value="MEMBRANE-BOUND LYTIC MUREIN TRANSGLYCOSYLASE F"/>
    <property type="match status" value="1"/>
</dbReference>
<reference evidence="5" key="1">
    <citation type="submission" date="2015-07" db="EMBL/GenBank/DDBJ databases">
        <authorList>
            <person name="Rodrigo-Torres Lidia"/>
            <person name="Arahal R.David."/>
        </authorList>
    </citation>
    <scope>NUCLEOTIDE SEQUENCE [LARGE SCALE GENOMIC DNA]</scope>
    <source>
        <strain evidence="5">CECT 5096</strain>
    </source>
</reference>
<evidence type="ECO:0000256" key="1">
    <source>
        <dbReference type="ARBA" id="ARBA00022729"/>
    </source>
</evidence>
<dbReference type="STRING" id="311410.LA5095_01723"/>
<evidence type="ECO:0000256" key="2">
    <source>
        <dbReference type="SAM" id="SignalP"/>
    </source>
</evidence>
<evidence type="ECO:0000313" key="5">
    <source>
        <dbReference type="Proteomes" id="UP000049983"/>
    </source>
</evidence>
<keyword evidence="1 2" id="KW-0732">Signal</keyword>
<evidence type="ECO:0000259" key="3">
    <source>
        <dbReference type="SMART" id="SM00062"/>
    </source>
</evidence>
<dbReference type="Gene3D" id="3.40.190.10">
    <property type="entry name" value="Periplasmic binding protein-like II"/>
    <property type="match status" value="2"/>
</dbReference>
<dbReference type="OrthoDB" id="9768183at2"/>
<dbReference type="EMBL" id="CXWC01000010">
    <property type="protein sequence ID" value="CTQ71603.1"/>
    <property type="molecule type" value="Genomic_DNA"/>
</dbReference>
<feature type="domain" description="Solute-binding protein family 3/N-terminal" evidence="3">
    <location>
        <begin position="39"/>
        <end position="267"/>
    </location>
</feature>